<gene>
    <name evidence="4" type="ORF">E3T49_04590</name>
</gene>
<evidence type="ECO:0000256" key="1">
    <source>
        <dbReference type="ARBA" id="ARBA00022729"/>
    </source>
</evidence>
<feature type="domain" description="SbsA Ig-like" evidence="3">
    <location>
        <begin position="86"/>
        <end position="146"/>
    </location>
</feature>
<dbReference type="OrthoDB" id="5057864at2"/>
<feature type="transmembrane region" description="Helical" evidence="2">
    <location>
        <begin position="28"/>
        <end position="49"/>
    </location>
</feature>
<accession>A0A4Y8JYW1</accession>
<reference evidence="4 5" key="1">
    <citation type="submission" date="2019-03" db="EMBL/GenBank/DDBJ databases">
        <title>Genomics of glacier-inhabiting Cryobacterium strains.</title>
        <authorList>
            <person name="Liu Q."/>
            <person name="Xin Y.-H."/>
        </authorList>
    </citation>
    <scope>NUCLEOTIDE SEQUENCE [LARGE SCALE GENOMIC DNA]</scope>
    <source>
        <strain evidence="4 5">TMT1-51</strain>
    </source>
</reference>
<dbReference type="AlphaFoldDB" id="A0A4Y8JYW1"/>
<keyword evidence="2" id="KW-0472">Membrane</keyword>
<dbReference type="InterPro" id="IPR032812">
    <property type="entry name" value="SbsA_Ig"/>
</dbReference>
<keyword evidence="5" id="KW-1185">Reference proteome</keyword>
<dbReference type="SUPFAM" id="SSF69304">
    <property type="entry name" value="Tricorn protease N-terminal domain"/>
    <property type="match status" value="1"/>
</dbReference>
<protein>
    <recommendedName>
        <fullName evidence="3">SbsA Ig-like domain-containing protein</fullName>
    </recommendedName>
</protein>
<evidence type="ECO:0000256" key="2">
    <source>
        <dbReference type="SAM" id="Phobius"/>
    </source>
</evidence>
<dbReference type="EMBL" id="SOHA01000009">
    <property type="protein sequence ID" value="TFD32245.1"/>
    <property type="molecule type" value="Genomic_DNA"/>
</dbReference>
<evidence type="ECO:0000313" key="5">
    <source>
        <dbReference type="Proteomes" id="UP000297472"/>
    </source>
</evidence>
<dbReference type="Pfam" id="PF13205">
    <property type="entry name" value="Big_5"/>
    <property type="match status" value="1"/>
</dbReference>
<keyword evidence="2" id="KW-0812">Transmembrane</keyword>
<organism evidence="4 5">
    <name type="scientific">Cryobacterium cryoconiti</name>
    <dbReference type="NCBI Taxonomy" id="1259239"/>
    <lineage>
        <taxon>Bacteria</taxon>
        <taxon>Bacillati</taxon>
        <taxon>Actinomycetota</taxon>
        <taxon>Actinomycetes</taxon>
        <taxon>Micrococcales</taxon>
        <taxon>Microbacteriaceae</taxon>
        <taxon>Cryobacterium</taxon>
    </lineage>
</organism>
<proteinExistence type="predicted"/>
<keyword evidence="2" id="KW-1133">Transmembrane helix</keyword>
<keyword evidence="1" id="KW-0732">Signal</keyword>
<name>A0A4Y8JYW1_9MICO</name>
<evidence type="ECO:0000313" key="4">
    <source>
        <dbReference type="EMBL" id="TFD32245.1"/>
    </source>
</evidence>
<evidence type="ECO:0000259" key="3">
    <source>
        <dbReference type="Pfam" id="PF13205"/>
    </source>
</evidence>
<comment type="caution">
    <text evidence="4">The sequence shown here is derived from an EMBL/GenBank/DDBJ whole genome shotgun (WGS) entry which is preliminary data.</text>
</comment>
<dbReference type="RefSeq" id="WP_134423788.1">
    <property type="nucleotide sequence ID" value="NZ_SOHA01000009.1"/>
</dbReference>
<dbReference type="Proteomes" id="UP000297472">
    <property type="component" value="Unassembled WGS sequence"/>
</dbReference>
<sequence>MTRESAASPAAPASTDTARSDRLTGRRFTRLISVTIAVLVLLVAGLAAANFSQGPRLASAAINLDASVSRGNPRLLLTANLPLAEVAAGQVAVSPATEVSTSVSDRALTVEFAGILRYNTVYTVTVTDVAGTSQSATSTLEYEFTTPDVDIYALQRDRRMSDSGAKQPDTVRRTTLLGRGDGDVVFSASRIQQYVALEDHLAAVTLGDDDAATLEVVSFAGGDNVQVPLPGAGVVENLRASPSKYLIAYTFTSAPDSQGRRYDRTPFVYDLTEYSGLPVEVTGVDDLPMTVMDLVFVPDSTTLVVQNSGSSMFLVDLLGEAVLTPLGQHAELRDFVPGTRALVVADPNQGSTIDLADGAVTALDLKPSLLDESAYPGKVVLLNEQGRYARLFLQATTDINQLSSLIAVTDPDDSSVAFAPASESSSVRDFCVSPNGQYLAVETIPAAGLADEYPTLPAFSGMTTTLVDLDSGTSSRSVSGFLPDWCG</sequence>